<feature type="domain" description="Solute-binding protein family 3/N-terminal" evidence="2">
    <location>
        <begin position="2"/>
        <end position="197"/>
    </location>
</feature>
<evidence type="ECO:0000313" key="3">
    <source>
        <dbReference type="EMBL" id="SNV40893.1"/>
    </source>
</evidence>
<keyword evidence="1" id="KW-0732">Signal</keyword>
<dbReference type="SMART" id="SM00062">
    <property type="entry name" value="PBPb"/>
    <property type="match status" value="1"/>
</dbReference>
<sequence>MVKAIAEQLGVTVEFKEMSFDNVLASVQSGKADIGISGISITNERQKTFLFSKGYYTAKTKLIIPKDKINIYTSISNFSDKGIASQKGSIQENIAKQSFSKSNLISLPQTSEMIVELKQDKVDGILLEEPVAKAYVDKNPELVIANIDLPSDSNDTYGIILPKSSKTLRKKINGELEPMIKSGKINHMIQLAYQLSIKE</sequence>
<organism evidence="3 4">
    <name type="scientific">Streptococcus acidominimus</name>
    <dbReference type="NCBI Taxonomy" id="1326"/>
    <lineage>
        <taxon>Bacteria</taxon>
        <taxon>Bacillati</taxon>
        <taxon>Bacillota</taxon>
        <taxon>Bacilli</taxon>
        <taxon>Lactobacillales</taxon>
        <taxon>Streptococcaceae</taxon>
        <taxon>Streptococcus</taxon>
    </lineage>
</organism>
<protein>
    <submittedName>
        <fullName evidence="3">ABC transporter substrate-binding protein</fullName>
    </submittedName>
</protein>
<dbReference type="Gene3D" id="3.40.190.10">
    <property type="entry name" value="Periplasmic binding protein-like II"/>
    <property type="match status" value="2"/>
</dbReference>
<dbReference type="KEGG" id="saco:SAME_01260"/>
<accession>A0A239X3X1</accession>
<dbReference type="Pfam" id="PF00497">
    <property type="entry name" value="SBP_bac_3"/>
    <property type="match status" value="1"/>
</dbReference>
<evidence type="ECO:0000256" key="1">
    <source>
        <dbReference type="ARBA" id="ARBA00022729"/>
    </source>
</evidence>
<dbReference type="RefSeq" id="WP_095122748.1">
    <property type="nucleotide sequence ID" value="NZ_LT906454.1"/>
</dbReference>
<dbReference type="PANTHER" id="PTHR35936">
    <property type="entry name" value="MEMBRANE-BOUND LYTIC MUREIN TRANSGLYCOSYLASE F"/>
    <property type="match status" value="1"/>
</dbReference>
<proteinExistence type="predicted"/>
<dbReference type="InterPro" id="IPR001638">
    <property type="entry name" value="Solute-binding_3/MltF_N"/>
</dbReference>
<gene>
    <name evidence="3" type="primary">glnH</name>
    <name evidence="3" type="ORF">SAMEA4504048_01260</name>
</gene>
<name>A0A239X3X1_STRAI</name>
<dbReference type="Proteomes" id="UP000215144">
    <property type="component" value="Chromosome 1"/>
</dbReference>
<reference evidence="3 4" key="1">
    <citation type="submission" date="2017-06" db="EMBL/GenBank/DDBJ databases">
        <authorList>
            <consortium name="Pathogen Informatics"/>
        </authorList>
    </citation>
    <scope>NUCLEOTIDE SEQUENCE [LARGE SCALE GENOMIC DNA]</scope>
    <source>
        <strain evidence="3 4">NCTC11291</strain>
    </source>
</reference>
<dbReference type="AlphaFoldDB" id="A0A239X3X1"/>
<evidence type="ECO:0000259" key="2">
    <source>
        <dbReference type="SMART" id="SM00062"/>
    </source>
</evidence>
<evidence type="ECO:0000313" key="4">
    <source>
        <dbReference type="Proteomes" id="UP000215144"/>
    </source>
</evidence>
<dbReference type="PANTHER" id="PTHR35936:SF17">
    <property type="entry name" value="ARGININE-BINDING EXTRACELLULAR PROTEIN ARTP"/>
    <property type="match status" value="1"/>
</dbReference>
<dbReference type="OrthoDB" id="9774451at2"/>
<dbReference type="EMBL" id="LT906454">
    <property type="protein sequence ID" value="SNV40893.1"/>
    <property type="molecule type" value="Genomic_DNA"/>
</dbReference>
<dbReference type="SUPFAM" id="SSF53850">
    <property type="entry name" value="Periplasmic binding protein-like II"/>
    <property type="match status" value="1"/>
</dbReference>